<dbReference type="Proteomes" id="UP000596351">
    <property type="component" value="Plasmid p1"/>
</dbReference>
<dbReference type="Pfam" id="PF01738">
    <property type="entry name" value="DLH"/>
    <property type="match status" value="1"/>
</dbReference>
<keyword evidence="3" id="KW-0614">Plasmid</keyword>
<dbReference type="PANTHER" id="PTHR48081:SF6">
    <property type="entry name" value="PEPTIDASE S9 PROLYL OLIGOPEPTIDASE CATALYTIC DOMAIN-CONTAINING PROTEIN"/>
    <property type="match status" value="1"/>
</dbReference>
<keyword evidence="1 3" id="KW-0378">Hydrolase</keyword>
<sequence>MMTRVSPLDQTGTIHLYPDLGTDRGEEIWERSPRGELWLRNVTVPTLTPILPAPGTANGVAVVVAPGGAFRALSVENEGMAVARWFAERGIAAFVLKYRLEPTPVGSNEFEALVAEFEHLFAAGQASTSDLTVPAVAVRDGQAAICLLRERAAEWSIDAKRIGMIGFSAGAMTSVAVATSGPAETRPAFVVPIYPSMLSLEVPLDAPPMFLALASDDPLFGAQGYGLVQSWKAAGCAVEFHVFERGGHGFGMRQQNATTDLWPHLLQHWMHMRGWAPAPSVVA</sequence>
<dbReference type="PANTHER" id="PTHR48081">
    <property type="entry name" value="AB HYDROLASE SUPERFAMILY PROTEIN C4A8.06C"/>
    <property type="match status" value="1"/>
</dbReference>
<geneLocation type="plasmid" evidence="3 4">
    <name>p1</name>
</geneLocation>
<dbReference type="GO" id="GO:0016787">
    <property type="term" value="F:hydrolase activity"/>
    <property type="evidence" value="ECO:0007669"/>
    <property type="project" value="UniProtKB-KW"/>
</dbReference>
<dbReference type="InterPro" id="IPR029058">
    <property type="entry name" value="AB_hydrolase_fold"/>
</dbReference>
<accession>A0ABX7F1W1</accession>
<evidence type="ECO:0000313" key="4">
    <source>
        <dbReference type="Proteomes" id="UP000596351"/>
    </source>
</evidence>
<reference evidence="3 4" key="1">
    <citation type="submission" date="2018-09" db="EMBL/GenBank/DDBJ databases">
        <title>Rhizobium sp. MAE2-X.</title>
        <authorList>
            <person name="Lee Y."/>
            <person name="Jeon C.O."/>
        </authorList>
    </citation>
    <scope>NUCLEOTIDE SEQUENCE [LARGE SCALE GENOMIC DNA]</scope>
    <source>
        <strain evidence="3 4">MAE2-X</strain>
        <plasmid evidence="3 4">p1</plasmid>
    </source>
</reference>
<evidence type="ECO:0000259" key="2">
    <source>
        <dbReference type="Pfam" id="PF01738"/>
    </source>
</evidence>
<dbReference type="InterPro" id="IPR050300">
    <property type="entry name" value="GDXG_lipolytic_enzyme"/>
</dbReference>
<gene>
    <name evidence="3" type="ORF">D4A92_23710</name>
</gene>
<dbReference type="InterPro" id="IPR002925">
    <property type="entry name" value="Dienelactn_hydro"/>
</dbReference>
<name>A0ABX7F1W1_9HYPH</name>
<dbReference type="EMBL" id="CP032406">
    <property type="protein sequence ID" value="QRF54507.1"/>
    <property type="molecule type" value="Genomic_DNA"/>
</dbReference>
<keyword evidence="4" id="KW-1185">Reference proteome</keyword>
<dbReference type="SUPFAM" id="SSF53474">
    <property type="entry name" value="alpha/beta-Hydrolases"/>
    <property type="match status" value="1"/>
</dbReference>
<evidence type="ECO:0000256" key="1">
    <source>
        <dbReference type="ARBA" id="ARBA00022801"/>
    </source>
</evidence>
<feature type="domain" description="Dienelactone hydrolase" evidence="2">
    <location>
        <begin position="138"/>
        <end position="256"/>
    </location>
</feature>
<dbReference type="Gene3D" id="3.40.50.1820">
    <property type="entry name" value="alpha/beta hydrolase"/>
    <property type="match status" value="1"/>
</dbReference>
<evidence type="ECO:0000313" key="3">
    <source>
        <dbReference type="EMBL" id="QRF54507.1"/>
    </source>
</evidence>
<organism evidence="3 4">
    <name type="scientific">Rhizobium rosettiformans</name>
    <dbReference type="NCBI Taxonomy" id="1368430"/>
    <lineage>
        <taxon>Bacteria</taxon>
        <taxon>Pseudomonadati</taxon>
        <taxon>Pseudomonadota</taxon>
        <taxon>Alphaproteobacteria</taxon>
        <taxon>Hyphomicrobiales</taxon>
        <taxon>Rhizobiaceae</taxon>
        <taxon>Rhizobium/Agrobacterium group</taxon>
        <taxon>Rhizobium</taxon>
    </lineage>
</organism>
<protein>
    <submittedName>
        <fullName evidence="3">Alpha/beta hydrolase</fullName>
    </submittedName>
</protein>
<proteinExistence type="predicted"/>